<dbReference type="PANTHER" id="PTHR33121">
    <property type="entry name" value="CYCLIC DI-GMP PHOSPHODIESTERASE PDEF"/>
    <property type="match status" value="1"/>
</dbReference>
<dbReference type="SUPFAM" id="SSF141868">
    <property type="entry name" value="EAL domain-like"/>
    <property type="match status" value="1"/>
</dbReference>
<dbReference type="InterPro" id="IPR001633">
    <property type="entry name" value="EAL_dom"/>
</dbReference>
<dbReference type="Pfam" id="PF00563">
    <property type="entry name" value="EAL"/>
    <property type="match status" value="1"/>
</dbReference>
<dbReference type="InterPro" id="IPR029151">
    <property type="entry name" value="Sensor-like_sf"/>
</dbReference>
<dbReference type="PANTHER" id="PTHR33121:SF76">
    <property type="entry name" value="SIGNALING PROTEIN"/>
    <property type="match status" value="1"/>
</dbReference>
<accession>A0A0F5JY64</accession>
<proteinExistence type="predicted"/>
<dbReference type="CDD" id="cd01948">
    <property type="entry name" value="EAL"/>
    <property type="match status" value="1"/>
</dbReference>
<organism evidence="3 4">
    <name type="scientific">Robbsia andropogonis</name>
    <dbReference type="NCBI Taxonomy" id="28092"/>
    <lineage>
        <taxon>Bacteria</taxon>
        <taxon>Pseudomonadati</taxon>
        <taxon>Pseudomonadota</taxon>
        <taxon>Betaproteobacteria</taxon>
        <taxon>Burkholderiales</taxon>
        <taxon>Burkholderiaceae</taxon>
        <taxon>Robbsia</taxon>
    </lineage>
</organism>
<dbReference type="Gene3D" id="3.30.450.20">
    <property type="entry name" value="PAS domain"/>
    <property type="match status" value="1"/>
</dbReference>
<dbReference type="InterPro" id="IPR050706">
    <property type="entry name" value="Cyclic-di-GMP_PDE-like"/>
</dbReference>
<keyword evidence="1" id="KW-0472">Membrane</keyword>
<feature type="domain" description="EAL" evidence="2">
    <location>
        <begin position="174"/>
        <end position="422"/>
    </location>
</feature>
<dbReference type="PATRIC" id="fig|28092.6.peg.3542"/>
<dbReference type="AlphaFoldDB" id="A0A0F5JY64"/>
<feature type="transmembrane region" description="Helical" evidence="1">
    <location>
        <begin position="126"/>
        <end position="151"/>
    </location>
</feature>
<keyword evidence="1" id="KW-0812">Transmembrane</keyword>
<dbReference type="SUPFAM" id="SSF103190">
    <property type="entry name" value="Sensory domain-like"/>
    <property type="match status" value="1"/>
</dbReference>
<evidence type="ECO:0000313" key="4">
    <source>
        <dbReference type="Proteomes" id="UP000033618"/>
    </source>
</evidence>
<reference evidence="3 4" key="1">
    <citation type="submission" date="2015-03" db="EMBL/GenBank/DDBJ databases">
        <title>Draft Genome Sequence of Burkholderia andropogonis type strain ICMP2807, isolated from Sorghum bicolor.</title>
        <authorList>
            <person name="Lopes-Santos L."/>
            <person name="Castro D.B."/>
            <person name="Ottoboni L.M."/>
            <person name="Park D."/>
            <person name="Weirc B.S."/>
            <person name="Destefano S.A."/>
        </authorList>
    </citation>
    <scope>NUCLEOTIDE SEQUENCE [LARGE SCALE GENOMIC DNA]</scope>
    <source>
        <strain evidence="3 4">ICMP2807</strain>
    </source>
</reference>
<evidence type="ECO:0000256" key="1">
    <source>
        <dbReference type="SAM" id="Phobius"/>
    </source>
</evidence>
<dbReference type="GO" id="GO:0071111">
    <property type="term" value="F:cyclic-guanylate-specific phosphodiesterase activity"/>
    <property type="evidence" value="ECO:0007669"/>
    <property type="project" value="InterPro"/>
</dbReference>
<dbReference type="PROSITE" id="PS50883">
    <property type="entry name" value="EAL"/>
    <property type="match status" value="1"/>
</dbReference>
<keyword evidence="4" id="KW-1185">Reference proteome</keyword>
<dbReference type="SMART" id="SM00052">
    <property type="entry name" value="EAL"/>
    <property type="match status" value="1"/>
</dbReference>
<evidence type="ECO:0000313" key="3">
    <source>
        <dbReference type="EMBL" id="KKB62826.1"/>
    </source>
</evidence>
<feature type="transmembrane region" description="Helical" evidence="1">
    <location>
        <begin position="27"/>
        <end position="45"/>
    </location>
</feature>
<dbReference type="Proteomes" id="UP000033618">
    <property type="component" value="Unassembled WGS sequence"/>
</dbReference>
<protein>
    <recommendedName>
        <fullName evidence="2">EAL domain-containing protein</fullName>
    </recommendedName>
</protein>
<gene>
    <name evidence="3" type="ORF">WM40_14990</name>
</gene>
<dbReference type="Gene3D" id="3.20.20.450">
    <property type="entry name" value="EAL domain"/>
    <property type="match status" value="1"/>
</dbReference>
<sequence length="586" mass="64218">MMSYAVLAFVFATLVRQMTQDTAGYVAYRLVCAIVMGALVFLLSRAHRPAQFGVIGTAFMLVLECGMWLNAINAHDPLCWILPSAVMIPVVAAPLWLTPLHFIVGTASFYGIGFALVNTLDLRHDAAIFCFFWGIVGVSACVLFEAGFYRFRLHHFQLKRRLDDLVKAQQAASVDAMPSSTPCSWAGIELKSHFQPLFSLSHQKAVGFEVLLRGYGADGTPISPPHIFGADPKADLTALDRLTQRLHLSNAHDALPDGAWLFLNVLPQTFILPGHPEFLENLVIHAGLATANIVIEVLESQDGDIIALSEAAARYRERGFQIAIDDFGAGHSNLDRLLRIQPDIVKLDGGLIRARCRSTKQPLLPYLVSLLHNVGMLVVVEGVETTADLILAVESNVDLVQGYLLGQPDTAANITVSDSAERVEQAFQQVGDMHGAQRRTYETQLQPYLSAMRRSVEQLRADGHPFPGFHALPMLELPLCYGCYLLDASGRPVLDPAFPGNRPPPAPRFPPMASNWDARWDNKPFFVAALATIGHPVFSQPYHSLTSGRACVALACAIPHQDQLLVLVTKLDWTSPSLAWPVATPL</sequence>
<dbReference type="STRING" id="28092.WM40_14990"/>
<dbReference type="EMBL" id="LAQU01000015">
    <property type="protein sequence ID" value="KKB62826.1"/>
    <property type="molecule type" value="Genomic_DNA"/>
</dbReference>
<name>A0A0F5JY64_9BURK</name>
<comment type="caution">
    <text evidence="3">The sequence shown here is derived from an EMBL/GenBank/DDBJ whole genome shotgun (WGS) entry which is preliminary data.</text>
</comment>
<dbReference type="InterPro" id="IPR035919">
    <property type="entry name" value="EAL_sf"/>
</dbReference>
<feature type="transmembrane region" description="Helical" evidence="1">
    <location>
        <begin position="52"/>
        <end position="72"/>
    </location>
</feature>
<feature type="transmembrane region" description="Helical" evidence="1">
    <location>
        <begin position="102"/>
        <end position="120"/>
    </location>
</feature>
<evidence type="ECO:0000259" key="2">
    <source>
        <dbReference type="PROSITE" id="PS50883"/>
    </source>
</evidence>
<keyword evidence="1" id="KW-1133">Transmembrane helix</keyword>